<dbReference type="GO" id="GO:0010468">
    <property type="term" value="P:regulation of gene expression"/>
    <property type="evidence" value="ECO:0007669"/>
    <property type="project" value="UniProtKB-ARBA"/>
</dbReference>
<feature type="compositionally biased region" description="Pro residues" evidence="6">
    <location>
        <begin position="619"/>
        <end position="628"/>
    </location>
</feature>
<keyword evidence="3" id="KW-0805">Transcription regulation</keyword>
<dbReference type="PANTHER" id="PTHR21964">
    <property type="entry name" value="BREAST CANCER METASTASIS-SUPPRESSOR 1"/>
    <property type="match status" value="1"/>
</dbReference>
<organism evidence="7 8">
    <name type="scientific">Rhodotorula toruloides</name>
    <name type="common">Yeast</name>
    <name type="synonym">Rhodosporidium toruloides</name>
    <dbReference type="NCBI Taxonomy" id="5286"/>
    <lineage>
        <taxon>Eukaryota</taxon>
        <taxon>Fungi</taxon>
        <taxon>Dikarya</taxon>
        <taxon>Basidiomycota</taxon>
        <taxon>Pucciniomycotina</taxon>
        <taxon>Microbotryomycetes</taxon>
        <taxon>Sporidiobolales</taxon>
        <taxon>Sporidiobolaceae</taxon>
        <taxon>Rhodotorula</taxon>
    </lineage>
</organism>
<feature type="compositionally biased region" description="Basic and acidic residues" evidence="6">
    <location>
        <begin position="464"/>
        <end position="489"/>
    </location>
</feature>
<proteinExistence type="predicted"/>
<feature type="compositionally biased region" description="Gly residues" evidence="6">
    <location>
        <begin position="738"/>
        <end position="751"/>
    </location>
</feature>
<feature type="compositionally biased region" description="Polar residues" evidence="6">
    <location>
        <begin position="172"/>
        <end position="181"/>
    </location>
</feature>
<dbReference type="Gene3D" id="1.20.5.1500">
    <property type="match status" value="1"/>
</dbReference>
<feature type="compositionally biased region" description="Low complexity" evidence="6">
    <location>
        <begin position="769"/>
        <end position="800"/>
    </location>
</feature>
<evidence type="ECO:0000256" key="5">
    <source>
        <dbReference type="ARBA" id="ARBA00023242"/>
    </source>
</evidence>
<feature type="region of interest" description="Disordered" evidence="6">
    <location>
        <begin position="1"/>
        <end position="359"/>
    </location>
</feature>
<evidence type="ECO:0000256" key="3">
    <source>
        <dbReference type="ARBA" id="ARBA00023015"/>
    </source>
</evidence>
<evidence type="ECO:0000313" key="7">
    <source>
        <dbReference type="EMBL" id="GEM07265.1"/>
    </source>
</evidence>
<dbReference type="InterPro" id="IPR013907">
    <property type="entry name" value="Sds3"/>
</dbReference>
<name>A0A511KBC1_RHOTO</name>
<feature type="compositionally biased region" description="Low complexity" evidence="6">
    <location>
        <begin position="118"/>
        <end position="127"/>
    </location>
</feature>
<gene>
    <name evidence="7" type="ORF">Rt10032_c03g1282</name>
</gene>
<feature type="compositionally biased region" description="Basic and acidic residues" evidence="6">
    <location>
        <begin position="9"/>
        <end position="18"/>
    </location>
</feature>
<sequence length="869" mass="93768">MLAEWEKEDDARAKRRRDEEEDEEEVVSSASDDEADPDHDPRTTTSNPPPQKRPKTAEGSVISESAFDGSSRSRAASADDSLSELEDDDQKPAVGAGRTDATDEHERDVLRSLAGKPASVRLASRGSARGRGARGGRGGRSSVSVSSAVRAASNRSDSPLSTVSSSDDEMNVNKQKSQSTDAGRGEAAEAEMKAEEAAVANAAVEALADSSATEPSRPLVNGSTESSLPSDLPAPSGLVELDTAPDRIADQLVELAAEEAQDAESASASAIAAQGGEEDAVMEQVEGAGERREEHESEVEQAQEEVRRQAPPPSAKKGGKKGGKGKGKGKEKAVDQDSQVQEDDDGLPDGEEEEDSSDVAFMRKRAEAMEALTKIEIEFAKLRDLLYIERMADIERERIGIETGTHPELIHLTHLIELRRNRKLELARKWLGGLEGAYRVQLDEREHANWHHWEDERGRTRSRMLDEANSKRRRLEREKRALEKPKDDSLGYMLAPRPPPAIPLHYRRRVGFDGEALADNEIGWALRHPDVRADASVAGLDDDAMYDDLERMGLREPTRQPIYPYEHLYGPQALPHSPYPDHRSPAHQMAPAGYPYSSPYDHQSFAMQQQHAFGNSFPALPPLPPRPDQVPSRPSSNPRMPSGYPGDHATAQSFGRADPNGQYPSSYAAHEAERMHSAAWAQQHQHKPYTPAIEQEQRRRTTSAGGSMGGHGSHESLDAVAGHHRPNGYPSDELAKQNGGGRTTPGPGGNAAGKARFTLDEHMSHRSPKTPAGSSSATSSSAPASVTEPSSAASRNAPAPFMSIPTIPPFDRHRHEQHLLAQAQARSTTPGAPGGQATTEAGHSPSMPALAKSSSGLFGQASAAAQRAA</sequence>
<dbReference type="AlphaFoldDB" id="A0A511KBC1"/>
<keyword evidence="4" id="KW-0804">Transcription</keyword>
<dbReference type="OrthoDB" id="20886at2759"/>
<feature type="region of interest" description="Disordered" evidence="6">
    <location>
        <begin position="614"/>
        <end position="869"/>
    </location>
</feature>
<evidence type="ECO:0000256" key="1">
    <source>
        <dbReference type="ARBA" id="ARBA00004123"/>
    </source>
</evidence>
<feature type="compositionally biased region" description="Acidic residues" evidence="6">
    <location>
        <begin position="340"/>
        <end position="357"/>
    </location>
</feature>
<dbReference type="Proteomes" id="UP000321518">
    <property type="component" value="Unassembled WGS sequence"/>
</dbReference>
<dbReference type="Pfam" id="PF08598">
    <property type="entry name" value="Sds3"/>
    <property type="match status" value="1"/>
</dbReference>
<evidence type="ECO:0000256" key="6">
    <source>
        <dbReference type="SAM" id="MobiDB-lite"/>
    </source>
</evidence>
<feature type="compositionally biased region" description="Basic residues" evidence="6">
    <location>
        <begin position="317"/>
        <end position="327"/>
    </location>
</feature>
<feature type="compositionally biased region" description="Low complexity" evidence="6">
    <location>
        <begin position="828"/>
        <end position="842"/>
    </location>
</feature>
<dbReference type="SMART" id="SM01401">
    <property type="entry name" value="Sds3"/>
    <property type="match status" value="1"/>
</dbReference>
<comment type="subcellular location">
    <subcellularLocation>
        <location evidence="1">Nucleus</location>
    </subcellularLocation>
</comment>
<comment type="caution">
    <text evidence="7">The sequence shown here is derived from an EMBL/GenBank/DDBJ whole genome shotgun (WGS) entry which is preliminary data.</text>
</comment>
<evidence type="ECO:0000256" key="2">
    <source>
        <dbReference type="ARBA" id="ARBA00022491"/>
    </source>
</evidence>
<feature type="compositionally biased region" description="Low complexity" evidence="6">
    <location>
        <begin position="70"/>
        <end position="80"/>
    </location>
</feature>
<feature type="compositionally biased region" description="Low complexity" evidence="6">
    <location>
        <begin position="263"/>
        <end position="275"/>
    </location>
</feature>
<feature type="compositionally biased region" description="Low complexity" evidence="6">
    <location>
        <begin position="197"/>
        <end position="208"/>
    </location>
</feature>
<accession>A0A511KBC1</accession>
<feature type="region of interest" description="Disordered" evidence="6">
    <location>
        <begin position="464"/>
        <end position="495"/>
    </location>
</feature>
<feature type="compositionally biased region" description="Basic and acidic residues" evidence="6">
    <location>
        <begin position="183"/>
        <end position="196"/>
    </location>
</feature>
<feature type="compositionally biased region" description="Basic and acidic residues" evidence="6">
    <location>
        <begin position="100"/>
        <end position="110"/>
    </location>
</feature>
<keyword evidence="2" id="KW-0678">Repressor</keyword>
<evidence type="ECO:0000313" key="8">
    <source>
        <dbReference type="Proteomes" id="UP000321518"/>
    </source>
</evidence>
<dbReference type="EMBL" id="BJWK01000003">
    <property type="protein sequence ID" value="GEM07265.1"/>
    <property type="molecule type" value="Genomic_DNA"/>
</dbReference>
<feature type="compositionally biased region" description="Low complexity" evidence="6">
    <location>
        <begin position="140"/>
        <end position="165"/>
    </location>
</feature>
<keyword evidence="5" id="KW-0539">Nucleus</keyword>
<protein>
    <submittedName>
        <fullName evidence="7">Sds3-like protein</fullName>
    </submittedName>
</protein>
<feature type="compositionally biased region" description="Low complexity" evidence="6">
    <location>
        <begin position="860"/>
        <end position="869"/>
    </location>
</feature>
<evidence type="ECO:0000256" key="4">
    <source>
        <dbReference type="ARBA" id="ARBA00023163"/>
    </source>
</evidence>
<dbReference type="GO" id="GO:0005654">
    <property type="term" value="C:nucleoplasm"/>
    <property type="evidence" value="ECO:0007669"/>
    <property type="project" value="UniProtKB-ARBA"/>
</dbReference>
<feature type="compositionally biased region" description="Acidic residues" evidence="6">
    <location>
        <begin position="19"/>
        <end position="37"/>
    </location>
</feature>
<feature type="compositionally biased region" description="Low complexity" evidence="6">
    <location>
        <begin position="629"/>
        <end position="642"/>
    </location>
</feature>
<reference evidence="7 8" key="1">
    <citation type="submission" date="2019-07" db="EMBL/GenBank/DDBJ databases">
        <title>Rhodotorula toruloides NBRC10032 genome sequencing.</title>
        <authorList>
            <person name="Shida Y."/>
            <person name="Takaku H."/>
            <person name="Ogasawara W."/>
            <person name="Mori K."/>
        </authorList>
    </citation>
    <scope>NUCLEOTIDE SEQUENCE [LARGE SCALE GENOMIC DNA]</scope>
    <source>
        <strain evidence="7 8">NBRC10032</strain>
    </source>
</reference>